<evidence type="ECO:0000313" key="5">
    <source>
        <dbReference type="Proteomes" id="UP000038010"/>
    </source>
</evidence>
<feature type="region of interest" description="Disordered" evidence="1">
    <location>
        <begin position="55"/>
        <end position="77"/>
    </location>
</feature>
<keyword evidence="5" id="KW-1185">Reference proteome</keyword>
<proteinExistence type="predicted"/>
<gene>
    <name evidence="4" type="ORF">AB675_1078</name>
</gene>
<feature type="domain" description="SET" evidence="3">
    <location>
        <begin position="161"/>
        <end position="306"/>
    </location>
</feature>
<dbReference type="InterPro" id="IPR001214">
    <property type="entry name" value="SET_dom"/>
</dbReference>
<dbReference type="SMART" id="SM00317">
    <property type="entry name" value="SET"/>
    <property type="match status" value="1"/>
</dbReference>
<name>A0A0N1HR21_9EURO</name>
<evidence type="ECO:0000256" key="1">
    <source>
        <dbReference type="SAM" id="MobiDB-lite"/>
    </source>
</evidence>
<comment type="caution">
    <text evidence="4">The sequence shown here is derived from an EMBL/GenBank/DDBJ whole genome shotgun (WGS) entry which is preliminary data.</text>
</comment>
<dbReference type="RefSeq" id="XP_017998066.1">
    <property type="nucleotide sequence ID" value="XM_018139583.1"/>
</dbReference>
<dbReference type="Pfam" id="PF00856">
    <property type="entry name" value="SET"/>
    <property type="match status" value="1"/>
</dbReference>
<protein>
    <submittedName>
        <fullName evidence="4">SET domain-containing protein 5</fullName>
    </submittedName>
</protein>
<keyword evidence="2" id="KW-0732">Signal</keyword>
<dbReference type="InterPro" id="IPR011990">
    <property type="entry name" value="TPR-like_helical_dom_sf"/>
</dbReference>
<sequence length="455" mass="50184">MKVLRFVIAVAVSSCSVSASKVQQLRSVPGICTVISNSRPTWPICATNLRDDDGSSIGGVQDHSENQSDRHGHDTGTKFGLPYEKPADYSNDDPSCTGHLDHIDDKLCVYIHPAFEKGRGISAFTTPSIAREFEKRISAIARERDGRRNASGTLSEITMHPSLEVTALSNKGMGVVATSLIPAGTRLLHSSPVLLVHNIESPRAFEREFHLRTAVAKLPPATRDAFNNLAKSYNNPAVHAQDIIKTNAFAIDVSSVQHLAVFPEASRFNHDCAPNAMYYLDNIGLTHTLHATREIAEGEEVTVSYVDPISPAWFRKSELLQAFGFTCSCHRCANAEEDDALLAEAKLLEAELGDWESDTSDTDSWAYTQKAKRLIELYQTLKLEGFINTAYGHAALTYNSLGDSGKATMYARKALEAAKLRHGPAELGSRAVTVWEEFLEEGAWAHWSWNRRRED</sequence>
<dbReference type="STRING" id="1664694.A0A0N1HR21"/>
<dbReference type="Gene3D" id="2.170.270.10">
    <property type="entry name" value="SET domain"/>
    <property type="match status" value="1"/>
</dbReference>
<accession>A0A0N1HR21</accession>
<dbReference type="Proteomes" id="UP000038010">
    <property type="component" value="Unassembled WGS sequence"/>
</dbReference>
<dbReference type="SUPFAM" id="SSF82199">
    <property type="entry name" value="SET domain"/>
    <property type="match status" value="1"/>
</dbReference>
<dbReference type="GeneID" id="28731452"/>
<feature type="compositionally biased region" description="Basic and acidic residues" evidence="1">
    <location>
        <begin position="62"/>
        <end position="76"/>
    </location>
</feature>
<reference evidence="4 5" key="1">
    <citation type="submission" date="2015-06" db="EMBL/GenBank/DDBJ databases">
        <title>Draft genome of the ant-associated black yeast Phialophora attae CBS 131958.</title>
        <authorList>
            <person name="Moreno L.F."/>
            <person name="Stielow B.J."/>
            <person name="de Hoog S."/>
            <person name="Vicente V.A."/>
            <person name="Weiss V.A."/>
            <person name="de Vries M."/>
            <person name="Cruz L.M."/>
            <person name="Souza E.M."/>
        </authorList>
    </citation>
    <scope>NUCLEOTIDE SEQUENCE [LARGE SCALE GENOMIC DNA]</scope>
    <source>
        <strain evidence="4 5">CBS 131958</strain>
    </source>
</reference>
<dbReference type="InterPro" id="IPR046341">
    <property type="entry name" value="SET_dom_sf"/>
</dbReference>
<organism evidence="4 5">
    <name type="scientific">Cyphellophora attinorum</name>
    <dbReference type="NCBI Taxonomy" id="1664694"/>
    <lineage>
        <taxon>Eukaryota</taxon>
        <taxon>Fungi</taxon>
        <taxon>Dikarya</taxon>
        <taxon>Ascomycota</taxon>
        <taxon>Pezizomycotina</taxon>
        <taxon>Eurotiomycetes</taxon>
        <taxon>Chaetothyriomycetidae</taxon>
        <taxon>Chaetothyriales</taxon>
        <taxon>Cyphellophoraceae</taxon>
        <taxon>Cyphellophora</taxon>
    </lineage>
</organism>
<dbReference type="EMBL" id="LFJN01000020">
    <property type="protein sequence ID" value="KPI38103.1"/>
    <property type="molecule type" value="Genomic_DNA"/>
</dbReference>
<dbReference type="PROSITE" id="PS50280">
    <property type="entry name" value="SET"/>
    <property type="match status" value="1"/>
</dbReference>
<evidence type="ECO:0000259" key="3">
    <source>
        <dbReference type="PROSITE" id="PS50280"/>
    </source>
</evidence>
<dbReference type="PANTHER" id="PTHR47332:SF6">
    <property type="entry name" value="SET DOMAIN-CONTAINING PROTEIN"/>
    <property type="match status" value="1"/>
</dbReference>
<dbReference type="InterPro" id="IPR053185">
    <property type="entry name" value="SET_domain_protein"/>
</dbReference>
<dbReference type="OrthoDB" id="265717at2759"/>
<dbReference type="PANTHER" id="PTHR47332">
    <property type="entry name" value="SET DOMAIN-CONTAINING PROTEIN 5"/>
    <property type="match status" value="1"/>
</dbReference>
<feature type="signal peptide" evidence="2">
    <location>
        <begin position="1"/>
        <end position="19"/>
    </location>
</feature>
<dbReference type="VEuPathDB" id="FungiDB:AB675_1078"/>
<dbReference type="Gene3D" id="1.25.40.10">
    <property type="entry name" value="Tetratricopeptide repeat domain"/>
    <property type="match status" value="1"/>
</dbReference>
<feature type="chain" id="PRO_5005873540" evidence="2">
    <location>
        <begin position="20"/>
        <end position="455"/>
    </location>
</feature>
<evidence type="ECO:0000313" key="4">
    <source>
        <dbReference type="EMBL" id="KPI38103.1"/>
    </source>
</evidence>
<evidence type="ECO:0000256" key="2">
    <source>
        <dbReference type="SAM" id="SignalP"/>
    </source>
</evidence>
<dbReference type="AlphaFoldDB" id="A0A0N1HR21"/>
<dbReference type="CDD" id="cd20071">
    <property type="entry name" value="SET_SMYD"/>
    <property type="match status" value="1"/>
</dbReference>